<dbReference type="GO" id="GO:0032259">
    <property type="term" value="P:methylation"/>
    <property type="evidence" value="ECO:0007669"/>
    <property type="project" value="UniProtKB-KW"/>
</dbReference>
<dbReference type="InterPro" id="IPR051419">
    <property type="entry name" value="Lys/N-term_MeTrsfase_sf"/>
</dbReference>
<sequence length="249" mass="27871">MAGPPWPEQNVEYREVRYWERRYGDPTGEAPYDWFGDLASFRHLLLPRLTPKHRILVLGCGNSTLSYELLCGGFPDVTSIDYSSVVIAAMQARYAHLPTLRWEVMDARDLRFPDGAFDAVVEKGTLDALLAGERDPWTVSPEGARTVGRVLGEASRVLGPDGLFASLTSAAPHFRTRHYAQPGYGWSLRHWSYGSGFHFYFYLMQKGGRLSPEQLAQGALLHASPAGPPPAPRFLEDPDSEDFLYAIRL</sequence>
<dbReference type="Bgee" id="ENSOANG00000051267">
    <property type="expression patterns" value="Expressed in cerebellum and 6 other cell types or tissues"/>
</dbReference>
<feature type="domain" description="Methyltransferase type 11" evidence="11">
    <location>
        <begin position="57"/>
        <end position="165"/>
    </location>
</feature>
<dbReference type="FunFam" id="3.40.50.150:FF:000111">
    <property type="entry name" value="EEF1A lysine methyltransferase 4"/>
    <property type="match status" value="1"/>
</dbReference>
<evidence type="ECO:0000256" key="8">
    <source>
        <dbReference type="ARBA" id="ARBA00052410"/>
    </source>
</evidence>
<keyword evidence="13" id="KW-1185">Reference proteome</keyword>
<name>A0A6I8NQ01_ORNAN</name>
<evidence type="ECO:0000313" key="12">
    <source>
        <dbReference type="Ensembl" id="ENSOANP00000042931.1"/>
    </source>
</evidence>
<evidence type="ECO:0000256" key="6">
    <source>
        <dbReference type="ARBA" id="ARBA00048653"/>
    </source>
</evidence>
<evidence type="ECO:0000256" key="2">
    <source>
        <dbReference type="ARBA" id="ARBA00022553"/>
    </source>
</evidence>
<evidence type="ECO:0000256" key="3">
    <source>
        <dbReference type="ARBA" id="ARBA00022603"/>
    </source>
</evidence>
<dbReference type="Gene3D" id="3.40.50.150">
    <property type="entry name" value="Vaccinia Virus protein VP39"/>
    <property type="match status" value="1"/>
</dbReference>
<keyword evidence="3" id="KW-0489">Methyltransferase</keyword>
<dbReference type="InterPro" id="IPR013216">
    <property type="entry name" value="Methyltransf_11"/>
</dbReference>
<dbReference type="PANTHER" id="PTHR12176:SF80">
    <property type="entry name" value="EEF1A LYSINE METHYLTRANSFERASE 4"/>
    <property type="match status" value="1"/>
</dbReference>
<dbReference type="GO" id="GO:0016279">
    <property type="term" value="F:protein-lysine N-methyltransferase activity"/>
    <property type="evidence" value="ECO:0007669"/>
    <property type="project" value="Ensembl"/>
</dbReference>
<comment type="function">
    <text evidence="9">Protein-lysine methyltransferase that efficiently catalyzes three successive methylations on 'Lys-36' in eukaryotic translation elongation factor 1 alpha (EEF1A1 or EEF1A2).</text>
</comment>
<dbReference type="AlphaFoldDB" id="A0A6I8NQ01"/>
<evidence type="ECO:0000256" key="1">
    <source>
        <dbReference type="ARBA" id="ARBA00008361"/>
    </source>
</evidence>
<dbReference type="GeneTree" id="ENSGT00940000164140"/>
<dbReference type="Ensembl" id="ENSOANT00000063562.1">
    <property type="protein sequence ID" value="ENSOANP00000042931.1"/>
    <property type="gene ID" value="ENSOANG00000051267.1"/>
</dbReference>
<evidence type="ECO:0000256" key="7">
    <source>
        <dbReference type="ARBA" id="ARBA00048985"/>
    </source>
</evidence>
<evidence type="ECO:0000313" key="13">
    <source>
        <dbReference type="Proteomes" id="UP000002279"/>
    </source>
</evidence>
<dbReference type="OMA" id="HWAVMDA"/>
<keyword evidence="2" id="KW-0597">Phosphoprotein</keyword>
<dbReference type="FunCoup" id="A0A6I8NQ01">
    <property type="interactions" value="526"/>
</dbReference>
<accession>A0A6I8NQ01</accession>
<evidence type="ECO:0000256" key="4">
    <source>
        <dbReference type="ARBA" id="ARBA00022679"/>
    </source>
</evidence>
<evidence type="ECO:0000256" key="10">
    <source>
        <dbReference type="ARBA" id="ARBA00067848"/>
    </source>
</evidence>
<comment type="catalytic activity">
    <reaction evidence="6">
        <text>N(6)-methyl-L-lysyl-[protein] + S-adenosyl-L-methionine = N(6),N(6)-dimethyl-L-lysyl-[protein] + S-adenosyl-L-homocysteine + H(+)</text>
        <dbReference type="Rhea" id="RHEA:54196"/>
        <dbReference type="Rhea" id="RHEA-COMP:13053"/>
        <dbReference type="Rhea" id="RHEA-COMP:13827"/>
        <dbReference type="ChEBI" id="CHEBI:15378"/>
        <dbReference type="ChEBI" id="CHEBI:57856"/>
        <dbReference type="ChEBI" id="CHEBI:59789"/>
        <dbReference type="ChEBI" id="CHEBI:61929"/>
        <dbReference type="ChEBI" id="CHEBI:61976"/>
    </reaction>
</comment>
<dbReference type="Proteomes" id="UP000002279">
    <property type="component" value="Chromosome 1"/>
</dbReference>
<comment type="similarity">
    <text evidence="1">Belongs to the methyltransferase superfamily.</text>
</comment>
<reference evidence="12 13" key="1">
    <citation type="journal article" date="2008" name="Nature">
        <title>Genome analysis of the platypus reveals unique signatures of evolution.</title>
        <authorList>
            <person name="Warren W.C."/>
            <person name="Hillier L.W."/>
            <person name="Marshall Graves J.A."/>
            <person name="Birney E."/>
            <person name="Ponting C.P."/>
            <person name="Grutzner F."/>
            <person name="Belov K."/>
            <person name="Miller W."/>
            <person name="Clarke L."/>
            <person name="Chinwalla A.T."/>
            <person name="Yang S.P."/>
            <person name="Heger A."/>
            <person name="Locke D.P."/>
            <person name="Miethke P."/>
            <person name="Waters P.D."/>
            <person name="Veyrunes F."/>
            <person name="Fulton L."/>
            <person name="Fulton B."/>
            <person name="Graves T."/>
            <person name="Wallis J."/>
            <person name="Puente X.S."/>
            <person name="Lopez-Otin C."/>
            <person name="Ordonez G.R."/>
            <person name="Eichler E.E."/>
            <person name="Chen L."/>
            <person name="Cheng Z."/>
            <person name="Deakin J.E."/>
            <person name="Alsop A."/>
            <person name="Thompson K."/>
            <person name="Kirby P."/>
            <person name="Papenfuss A.T."/>
            <person name="Wakefield M.J."/>
            <person name="Olender T."/>
            <person name="Lancet D."/>
            <person name="Huttley G.A."/>
            <person name="Smit A.F."/>
            <person name="Pask A."/>
            <person name="Temple-Smith P."/>
            <person name="Batzer M.A."/>
            <person name="Walker J.A."/>
            <person name="Konkel M.K."/>
            <person name="Harris R.S."/>
            <person name="Whittington C.M."/>
            <person name="Wong E.S."/>
            <person name="Gemmell N.J."/>
            <person name="Buschiazzo E."/>
            <person name="Vargas Jentzsch I.M."/>
            <person name="Merkel A."/>
            <person name="Schmitz J."/>
            <person name="Zemann A."/>
            <person name="Churakov G."/>
            <person name="Kriegs J.O."/>
            <person name="Brosius J."/>
            <person name="Murchison E.P."/>
            <person name="Sachidanandam R."/>
            <person name="Smith C."/>
            <person name="Hannon G.J."/>
            <person name="Tsend-Ayush E."/>
            <person name="McMillan D."/>
            <person name="Attenborough R."/>
            <person name="Rens W."/>
            <person name="Ferguson-Smith M."/>
            <person name="Lefevre C.M."/>
            <person name="Sharp J.A."/>
            <person name="Nicholas K.R."/>
            <person name="Ray D.A."/>
            <person name="Kube M."/>
            <person name="Reinhardt R."/>
            <person name="Pringle T.H."/>
            <person name="Taylor J."/>
            <person name="Jones R.C."/>
            <person name="Nixon B."/>
            <person name="Dacheux J.L."/>
            <person name="Niwa H."/>
            <person name="Sekita Y."/>
            <person name="Huang X."/>
            <person name="Stark A."/>
            <person name="Kheradpour P."/>
            <person name="Kellis M."/>
            <person name="Flicek P."/>
            <person name="Chen Y."/>
            <person name="Webber C."/>
            <person name="Hardison R."/>
            <person name="Nelson J."/>
            <person name="Hallsworth-Pepin K."/>
            <person name="Delehaunty K."/>
            <person name="Markovic C."/>
            <person name="Minx P."/>
            <person name="Feng Y."/>
            <person name="Kremitzki C."/>
            <person name="Mitreva M."/>
            <person name="Glasscock J."/>
            <person name="Wylie T."/>
            <person name="Wohldmann P."/>
            <person name="Thiru P."/>
            <person name="Nhan M.N."/>
            <person name="Pohl C.S."/>
            <person name="Smith S.M."/>
            <person name="Hou S."/>
            <person name="Nefedov M."/>
            <person name="de Jong P.J."/>
            <person name="Renfree M.B."/>
            <person name="Mardis E.R."/>
            <person name="Wilson R.K."/>
        </authorList>
    </citation>
    <scope>NUCLEOTIDE SEQUENCE [LARGE SCALE GENOMIC DNA]</scope>
    <source>
        <strain evidence="12 13">Glennie</strain>
    </source>
</reference>
<comment type="catalytic activity">
    <reaction evidence="7">
        <text>L-lysyl-[protein] + S-adenosyl-L-methionine = N(6)-methyl-L-lysyl-[protein] + S-adenosyl-L-homocysteine + H(+)</text>
        <dbReference type="Rhea" id="RHEA:51736"/>
        <dbReference type="Rhea" id="RHEA-COMP:9752"/>
        <dbReference type="Rhea" id="RHEA-COMP:13053"/>
        <dbReference type="ChEBI" id="CHEBI:15378"/>
        <dbReference type="ChEBI" id="CHEBI:29969"/>
        <dbReference type="ChEBI" id="CHEBI:57856"/>
        <dbReference type="ChEBI" id="CHEBI:59789"/>
        <dbReference type="ChEBI" id="CHEBI:61929"/>
    </reaction>
</comment>
<reference evidence="12" key="3">
    <citation type="submission" date="2025-09" db="UniProtKB">
        <authorList>
            <consortium name="Ensembl"/>
        </authorList>
    </citation>
    <scope>IDENTIFICATION</scope>
    <source>
        <strain evidence="12">Glennie</strain>
    </source>
</reference>
<evidence type="ECO:0000256" key="5">
    <source>
        <dbReference type="ARBA" id="ARBA00022691"/>
    </source>
</evidence>
<protein>
    <recommendedName>
        <fullName evidence="10">EEF1A lysine methyltransferase 4</fullName>
    </recommendedName>
</protein>
<evidence type="ECO:0000259" key="11">
    <source>
        <dbReference type="Pfam" id="PF08241"/>
    </source>
</evidence>
<comment type="catalytic activity">
    <reaction evidence="8">
        <text>N(6),N(6)-dimethyl-L-lysyl-[protein] + S-adenosyl-L-methionine = N(6),N(6),N(6)-trimethyl-L-lysyl-[protein] + S-adenosyl-L-homocysteine + H(+)</text>
        <dbReference type="Rhea" id="RHEA:54200"/>
        <dbReference type="Rhea" id="RHEA-COMP:13826"/>
        <dbReference type="Rhea" id="RHEA-COMP:13827"/>
        <dbReference type="ChEBI" id="CHEBI:15378"/>
        <dbReference type="ChEBI" id="CHEBI:57856"/>
        <dbReference type="ChEBI" id="CHEBI:59789"/>
        <dbReference type="ChEBI" id="CHEBI:61961"/>
        <dbReference type="ChEBI" id="CHEBI:61976"/>
    </reaction>
</comment>
<evidence type="ECO:0000256" key="9">
    <source>
        <dbReference type="ARBA" id="ARBA00059299"/>
    </source>
</evidence>
<dbReference type="InterPro" id="IPR029063">
    <property type="entry name" value="SAM-dependent_MTases_sf"/>
</dbReference>
<dbReference type="PANTHER" id="PTHR12176">
    <property type="entry name" value="SAM-DEPENDENT METHYLTRANSFERASE SUPERFAMILY PROTEIN"/>
    <property type="match status" value="1"/>
</dbReference>
<organism evidence="12 13">
    <name type="scientific">Ornithorhynchus anatinus</name>
    <name type="common">Duckbill platypus</name>
    <dbReference type="NCBI Taxonomy" id="9258"/>
    <lineage>
        <taxon>Eukaryota</taxon>
        <taxon>Metazoa</taxon>
        <taxon>Chordata</taxon>
        <taxon>Craniata</taxon>
        <taxon>Vertebrata</taxon>
        <taxon>Euteleostomi</taxon>
        <taxon>Mammalia</taxon>
        <taxon>Monotremata</taxon>
        <taxon>Ornithorhynchidae</taxon>
        <taxon>Ornithorhynchus</taxon>
    </lineage>
</organism>
<dbReference type="CDD" id="cd02440">
    <property type="entry name" value="AdoMet_MTases"/>
    <property type="match status" value="1"/>
</dbReference>
<keyword evidence="4" id="KW-0808">Transferase</keyword>
<dbReference type="Pfam" id="PF08241">
    <property type="entry name" value="Methyltransf_11"/>
    <property type="match status" value="1"/>
</dbReference>
<gene>
    <name evidence="12" type="primary">EEF1AKMT4</name>
</gene>
<proteinExistence type="inferred from homology"/>
<dbReference type="InParanoid" id="A0A6I8NQ01"/>
<reference evidence="12" key="2">
    <citation type="submission" date="2025-08" db="UniProtKB">
        <authorList>
            <consortium name="Ensembl"/>
        </authorList>
    </citation>
    <scope>IDENTIFICATION</scope>
    <source>
        <strain evidence="12">Glennie</strain>
    </source>
</reference>
<keyword evidence="5" id="KW-0949">S-adenosyl-L-methionine</keyword>
<dbReference type="SUPFAM" id="SSF53335">
    <property type="entry name" value="S-adenosyl-L-methionine-dependent methyltransferases"/>
    <property type="match status" value="1"/>
</dbReference>